<evidence type="ECO:0000259" key="2">
    <source>
        <dbReference type="Pfam" id="PF02608"/>
    </source>
</evidence>
<dbReference type="Gene3D" id="3.40.50.2300">
    <property type="match status" value="2"/>
</dbReference>
<proteinExistence type="predicted"/>
<dbReference type="Pfam" id="PF02608">
    <property type="entry name" value="Bmp"/>
    <property type="match status" value="1"/>
</dbReference>
<evidence type="ECO:0000313" key="4">
    <source>
        <dbReference type="Proteomes" id="UP000183997"/>
    </source>
</evidence>
<dbReference type="Proteomes" id="UP000183997">
    <property type="component" value="Unassembled WGS sequence"/>
</dbReference>
<evidence type="ECO:0000313" key="3">
    <source>
        <dbReference type="EMBL" id="SHK12326.1"/>
    </source>
</evidence>
<dbReference type="EMBL" id="FRAR01000007">
    <property type="protein sequence ID" value="SHK12326.1"/>
    <property type="molecule type" value="Genomic_DNA"/>
</dbReference>
<dbReference type="GO" id="GO:0005886">
    <property type="term" value="C:plasma membrane"/>
    <property type="evidence" value="ECO:0007669"/>
    <property type="project" value="InterPro"/>
</dbReference>
<dbReference type="STRING" id="1121421.SAMN02745123_00756"/>
<dbReference type="PANTHER" id="PTHR43208">
    <property type="entry name" value="ABC TRANSPORTER SUBSTRATE-BINDING PROTEIN"/>
    <property type="match status" value="1"/>
</dbReference>
<name>A0A1M6PWQ9_9FIRM</name>
<accession>A0A1M6PWQ9</accession>
<dbReference type="InterPro" id="IPR003760">
    <property type="entry name" value="PnrA-like"/>
</dbReference>
<dbReference type="OrthoDB" id="9769871at2"/>
<dbReference type="CDD" id="cd19963">
    <property type="entry name" value="PBP1_BMP-like"/>
    <property type="match status" value="1"/>
</dbReference>
<evidence type="ECO:0000256" key="1">
    <source>
        <dbReference type="ARBA" id="ARBA00022729"/>
    </source>
</evidence>
<dbReference type="InterPro" id="IPR052910">
    <property type="entry name" value="ABC-Purine-Binding"/>
</dbReference>
<dbReference type="PROSITE" id="PS51257">
    <property type="entry name" value="PROKAR_LIPOPROTEIN"/>
    <property type="match status" value="1"/>
</dbReference>
<dbReference type="AlphaFoldDB" id="A0A1M6PWQ9"/>
<gene>
    <name evidence="3" type="ORF">SAMN02745123_00756</name>
</gene>
<dbReference type="RefSeq" id="WP_072911061.1">
    <property type="nucleotide sequence ID" value="NZ_FRAR01000007.1"/>
</dbReference>
<organism evidence="3 4">
    <name type="scientific">Desulforamulus aeronauticus DSM 10349</name>
    <dbReference type="NCBI Taxonomy" id="1121421"/>
    <lineage>
        <taxon>Bacteria</taxon>
        <taxon>Bacillati</taxon>
        <taxon>Bacillota</taxon>
        <taxon>Clostridia</taxon>
        <taxon>Eubacteriales</taxon>
        <taxon>Peptococcaceae</taxon>
        <taxon>Desulforamulus</taxon>
    </lineage>
</organism>
<sequence>MKLSKKILTIVFTLVLAVALVGCGSQEKPKAAEEGKKDAATDKLKVAFIYVGPVGDGGYSYAHDLGRQYLVKEMPDIETTIVESVPEGADSERVLTELAEKGNKIIFATSFGYMDPVIKVAQKYPDVKFLHCSGYKTADNVGTYFGRMYQARYLSGIVAGKTTKTNTIGYVAAFPIPEVVRGINAFTQGVRSVNPNAKVNVVWTNTWYDPAAEKEAGKSLLETGADVVAQHQDTPGPQQAAEEKGKFGIGYNSDMSKMAPKAVLTSAVWNWGPYYVNTVKAIKEGTWKSDQYWGPISDNIVDLAPFGPMVPEDVKQLVETKKQELIEGKFDVFDGPVKDQTGKERVAAGQKMSDADMLSFDWFVEGVEGTIPK</sequence>
<keyword evidence="4" id="KW-1185">Reference proteome</keyword>
<reference evidence="4" key="1">
    <citation type="submission" date="2016-11" db="EMBL/GenBank/DDBJ databases">
        <authorList>
            <person name="Varghese N."/>
            <person name="Submissions S."/>
        </authorList>
    </citation>
    <scope>NUCLEOTIDE SEQUENCE [LARGE SCALE GENOMIC DNA]</scope>
    <source>
        <strain evidence="4">DSM 10349</strain>
    </source>
</reference>
<dbReference type="PANTHER" id="PTHR43208:SF1">
    <property type="entry name" value="ABC TRANSPORTER SUBSTRATE-BINDING PROTEIN"/>
    <property type="match status" value="1"/>
</dbReference>
<protein>
    <submittedName>
        <fullName evidence="3">Nucleoside-binding protein</fullName>
    </submittedName>
</protein>
<keyword evidence="1" id="KW-0732">Signal</keyword>
<feature type="domain" description="ABC transporter substrate-binding protein PnrA-like" evidence="2">
    <location>
        <begin position="44"/>
        <end position="326"/>
    </location>
</feature>